<sequence>MIYKPPMDPYLNVVYQDDDVLVLNKPSGLLSVPGRQVIHKDSLQSRAQQQYPTATTVHRLDMETSGLILMALNKTSHVNLSRQFEQREISKQYRARVFGHLHSASGQVEAPLICDWPNRPRQMVDYEKGKAALTHWQVIEAETQTTLVELKPVTGRSHQLRVHMMSIGHPIVGDPLYANDKALNFASRLALQSQSISFQALQDGSEMNFHLPADF</sequence>
<keyword evidence="3" id="KW-0819">tRNA processing</keyword>
<dbReference type="GO" id="GO:0160142">
    <property type="term" value="F:23S rRNA pseudouridine(746) synthase activity"/>
    <property type="evidence" value="ECO:0007669"/>
    <property type="project" value="UniProtKB-EC"/>
</dbReference>
<reference evidence="17" key="1">
    <citation type="submission" date="2018-06" db="EMBL/GenBank/DDBJ databases">
        <authorList>
            <person name="Zhirakovskaya E."/>
        </authorList>
    </citation>
    <scope>NUCLEOTIDE SEQUENCE</scope>
</reference>
<evidence type="ECO:0000256" key="13">
    <source>
        <dbReference type="ARBA" id="ARBA00042844"/>
    </source>
</evidence>
<dbReference type="EC" id="5.4.99.28" evidence="8"/>
<dbReference type="Pfam" id="PF00849">
    <property type="entry name" value="PseudoU_synth_2"/>
    <property type="match status" value="1"/>
</dbReference>
<evidence type="ECO:0000256" key="1">
    <source>
        <dbReference type="ARBA" id="ARBA00010876"/>
    </source>
</evidence>
<evidence type="ECO:0000256" key="9">
    <source>
        <dbReference type="ARBA" id="ARBA00038945"/>
    </source>
</evidence>
<dbReference type="GO" id="GO:0000455">
    <property type="term" value="P:enzyme-directed rRNA pseudouridine synthesis"/>
    <property type="evidence" value="ECO:0007669"/>
    <property type="project" value="TreeGrafter"/>
</dbReference>
<dbReference type="InterPro" id="IPR050188">
    <property type="entry name" value="RluA_PseudoU_synthase"/>
</dbReference>
<comment type="similarity">
    <text evidence="1">Belongs to the pseudouridine synthase RluA family.</text>
</comment>
<evidence type="ECO:0000256" key="10">
    <source>
        <dbReference type="ARBA" id="ARBA00039988"/>
    </source>
</evidence>
<dbReference type="CDD" id="cd02869">
    <property type="entry name" value="PseudoU_synth_RluA_like"/>
    <property type="match status" value="1"/>
</dbReference>
<comment type="function">
    <text evidence="7">Dual specificity enzyme that catalyzes the synthesis of pseudouridine from uracil-746 in 23S ribosomal RNA and from uracil-32 in the anticodon stem and loop of transfer RNAs.</text>
</comment>
<dbReference type="GO" id="GO:0008033">
    <property type="term" value="P:tRNA processing"/>
    <property type="evidence" value="ECO:0007669"/>
    <property type="project" value="UniProtKB-KW"/>
</dbReference>
<dbReference type="NCBIfam" id="TIGR00005">
    <property type="entry name" value="rluA_subfam"/>
    <property type="match status" value="1"/>
</dbReference>
<evidence type="ECO:0000313" key="17">
    <source>
        <dbReference type="EMBL" id="VAW44973.1"/>
    </source>
</evidence>
<dbReference type="GO" id="GO:0160151">
    <property type="term" value="F:tRNA pseudouridine(32) synthase activity"/>
    <property type="evidence" value="ECO:0007669"/>
    <property type="project" value="UniProtKB-EC"/>
</dbReference>
<comment type="catalytic activity">
    <reaction evidence="5">
        <text>uridine(32) in tRNA = pseudouridine(32) in tRNA</text>
        <dbReference type="Rhea" id="RHEA:42544"/>
        <dbReference type="Rhea" id="RHEA-COMP:10107"/>
        <dbReference type="Rhea" id="RHEA-COMP:10108"/>
        <dbReference type="ChEBI" id="CHEBI:65314"/>
        <dbReference type="ChEBI" id="CHEBI:65315"/>
        <dbReference type="EC" id="5.4.99.28"/>
    </reaction>
</comment>
<dbReference type="Gene3D" id="3.30.2350.10">
    <property type="entry name" value="Pseudouridine synthase"/>
    <property type="match status" value="1"/>
</dbReference>
<evidence type="ECO:0000256" key="15">
    <source>
        <dbReference type="ARBA" id="ARBA00043143"/>
    </source>
</evidence>
<dbReference type="AlphaFoldDB" id="A0A3B0VXW5"/>
<dbReference type="EC" id="5.4.99.29" evidence="9"/>
<dbReference type="FunFam" id="3.30.2350.10:FF:000005">
    <property type="entry name" value="Pseudouridine synthase"/>
    <property type="match status" value="1"/>
</dbReference>
<evidence type="ECO:0000256" key="2">
    <source>
        <dbReference type="ARBA" id="ARBA00022552"/>
    </source>
</evidence>
<evidence type="ECO:0000256" key="3">
    <source>
        <dbReference type="ARBA" id="ARBA00022694"/>
    </source>
</evidence>
<dbReference type="EMBL" id="UOFA01000150">
    <property type="protein sequence ID" value="VAW44973.1"/>
    <property type="molecule type" value="Genomic_DNA"/>
</dbReference>
<protein>
    <recommendedName>
        <fullName evidence="10">Dual-specificity RNA pseudouridine synthase RluA</fullName>
        <ecNumber evidence="8">5.4.99.28</ecNumber>
        <ecNumber evidence="9">5.4.99.29</ecNumber>
    </recommendedName>
    <alternativeName>
        <fullName evidence="11">23S rRNA pseudouridine(746) synthase</fullName>
    </alternativeName>
    <alternativeName>
        <fullName evidence="14">Ribosomal large subunit pseudouridine synthase A</fullName>
    </alternativeName>
    <alternativeName>
        <fullName evidence="13">rRNA pseudouridylate synthase A</fullName>
    </alternativeName>
    <alternativeName>
        <fullName evidence="15">rRNA-uridine isomerase A</fullName>
    </alternativeName>
    <alternativeName>
        <fullName evidence="12">tRNA pseudouridine(32) synthase</fullName>
    </alternativeName>
</protein>
<evidence type="ECO:0000256" key="4">
    <source>
        <dbReference type="ARBA" id="ARBA00023235"/>
    </source>
</evidence>
<evidence type="ECO:0000256" key="8">
    <source>
        <dbReference type="ARBA" id="ARBA00038944"/>
    </source>
</evidence>
<feature type="domain" description="Pseudouridine synthase RsuA/RluA-like" evidence="16">
    <location>
        <begin position="19"/>
        <end position="164"/>
    </location>
</feature>
<evidence type="ECO:0000256" key="11">
    <source>
        <dbReference type="ARBA" id="ARBA00041266"/>
    </source>
</evidence>
<evidence type="ECO:0000256" key="12">
    <source>
        <dbReference type="ARBA" id="ARBA00042372"/>
    </source>
</evidence>
<keyword evidence="4 17" id="KW-0413">Isomerase</keyword>
<evidence type="ECO:0000256" key="5">
    <source>
        <dbReference type="ARBA" id="ARBA00036184"/>
    </source>
</evidence>
<organism evidence="17">
    <name type="scientific">hydrothermal vent metagenome</name>
    <dbReference type="NCBI Taxonomy" id="652676"/>
    <lineage>
        <taxon>unclassified sequences</taxon>
        <taxon>metagenomes</taxon>
        <taxon>ecological metagenomes</taxon>
    </lineage>
</organism>
<comment type="catalytic activity">
    <reaction evidence="6">
        <text>uridine(746) in 23S rRNA = pseudouridine(746) in 23S rRNA</text>
        <dbReference type="Rhea" id="RHEA:42548"/>
        <dbReference type="Rhea" id="RHEA-COMP:10109"/>
        <dbReference type="Rhea" id="RHEA-COMP:10110"/>
        <dbReference type="ChEBI" id="CHEBI:65314"/>
        <dbReference type="ChEBI" id="CHEBI:65315"/>
        <dbReference type="EC" id="5.4.99.29"/>
    </reaction>
</comment>
<dbReference type="InterPro" id="IPR006225">
    <property type="entry name" value="PsdUridine_synth_RluC/D"/>
</dbReference>
<dbReference type="SUPFAM" id="SSF55120">
    <property type="entry name" value="Pseudouridine synthase"/>
    <property type="match status" value="1"/>
</dbReference>
<evidence type="ECO:0000256" key="6">
    <source>
        <dbReference type="ARBA" id="ARBA00036916"/>
    </source>
</evidence>
<dbReference type="InterPro" id="IPR020103">
    <property type="entry name" value="PsdUridine_synth_cat_dom_sf"/>
</dbReference>
<gene>
    <name evidence="17" type="ORF">MNBD_GAMMA02-1448</name>
</gene>
<dbReference type="InterPro" id="IPR006224">
    <property type="entry name" value="PsdUridine_synth_RluA-like_CS"/>
</dbReference>
<evidence type="ECO:0000256" key="7">
    <source>
        <dbReference type="ARBA" id="ARBA00037305"/>
    </source>
</evidence>
<dbReference type="InterPro" id="IPR006145">
    <property type="entry name" value="PsdUridine_synth_RsuA/RluA"/>
</dbReference>
<evidence type="ECO:0000259" key="16">
    <source>
        <dbReference type="Pfam" id="PF00849"/>
    </source>
</evidence>
<dbReference type="PANTHER" id="PTHR21600:SF91">
    <property type="entry name" value="DUAL-SPECIFICITY RNA PSEUDOURIDINE SYNTHASE RLUA"/>
    <property type="match status" value="1"/>
</dbReference>
<dbReference type="PROSITE" id="PS01129">
    <property type="entry name" value="PSI_RLU"/>
    <property type="match status" value="1"/>
</dbReference>
<keyword evidence="2" id="KW-0698">rRNA processing</keyword>
<dbReference type="GO" id="GO:0003723">
    <property type="term" value="F:RNA binding"/>
    <property type="evidence" value="ECO:0007669"/>
    <property type="project" value="InterPro"/>
</dbReference>
<accession>A0A3B0VXW5</accession>
<proteinExistence type="inferred from homology"/>
<name>A0A3B0VXW5_9ZZZZ</name>
<dbReference type="PANTHER" id="PTHR21600">
    <property type="entry name" value="MITOCHONDRIAL RNA PSEUDOURIDINE SYNTHASE"/>
    <property type="match status" value="1"/>
</dbReference>
<evidence type="ECO:0000256" key="14">
    <source>
        <dbReference type="ARBA" id="ARBA00042883"/>
    </source>
</evidence>